<dbReference type="Proteomes" id="UP001164705">
    <property type="component" value="Chromosome"/>
</dbReference>
<dbReference type="RefSeq" id="WP_267675967.1">
    <property type="nucleotide sequence ID" value="NZ_CP113088.1"/>
</dbReference>
<evidence type="ECO:0000313" key="1">
    <source>
        <dbReference type="EMBL" id="WAC01353.1"/>
    </source>
</evidence>
<keyword evidence="2" id="KW-1185">Reference proteome</keyword>
<dbReference type="AlphaFoldDB" id="A0A9E8SCI8"/>
<sequence length="82" mass="9353">MQKQLNQIGLDCAYTDPKRLQKFKEEVEPQFPDGINQSFGITKPKASNDGSPYYKSVYLDSEAIYLGLEEASKGDWKPKLQH</sequence>
<proteinExistence type="predicted"/>
<gene>
    <name evidence="1" type="ORF">N7U66_14945</name>
</gene>
<reference evidence="1" key="1">
    <citation type="submission" date="2022-11" db="EMBL/GenBank/DDBJ databases">
        <title>Lacinutrix neustonica HL-RS19T sp. nov., isolated from the surface microlayer sample of brackish Lake Shihwa.</title>
        <authorList>
            <person name="Choi J.Y."/>
            <person name="Hwang C.Y."/>
        </authorList>
    </citation>
    <scope>NUCLEOTIDE SEQUENCE</scope>
    <source>
        <strain evidence="1">HL-RS19</strain>
    </source>
</reference>
<accession>A0A9E8SCI8</accession>
<organism evidence="1 2">
    <name type="scientific">Lacinutrix neustonica</name>
    <dbReference type="NCBI Taxonomy" id="2980107"/>
    <lineage>
        <taxon>Bacteria</taxon>
        <taxon>Pseudomonadati</taxon>
        <taxon>Bacteroidota</taxon>
        <taxon>Flavobacteriia</taxon>
        <taxon>Flavobacteriales</taxon>
        <taxon>Flavobacteriaceae</taxon>
        <taxon>Lacinutrix</taxon>
    </lineage>
</organism>
<protein>
    <submittedName>
        <fullName evidence="1">Uncharacterized protein</fullName>
    </submittedName>
</protein>
<dbReference type="EMBL" id="CP113088">
    <property type="protein sequence ID" value="WAC01353.1"/>
    <property type="molecule type" value="Genomic_DNA"/>
</dbReference>
<dbReference type="KEGG" id="lnu:N7U66_14945"/>
<evidence type="ECO:0000313" key="2">
    <source>
        <dbReference type="Proteomes" id="UP001164705"/>
    </source>
</evidence>
<name>A0A9E8SCI8_9FLAO</name>